<name>A0A022RVZ4_ERYGU</name>
<gene>
    <name evidence="2" type="ORF">MIMGU_mgv1a003739mg</name>
</gene>
<dbReference type="STRING" id="4155.A0A022RVZ4"/>
<dbReference type="KEGG" id="egt:105951246"/>
<dbReference type="OrthoDB" id="1904894at2759"/>
<evidence type="ECO:0000259" key="1">
    <source>
        <dbReference type="Pfam" id="PF25122"/>
    </source>
</evidence>
<accession>A0A022RVZ4</accession>
<dbReference type="AlphaFoldDB" id="A0A022RVZ4"/>
<reference evidence="2 3" key="1">
    <citation type="journal article" date="2013" name="Proc. Natl. Acad. Sci. U.S.A.">
        <title>Fine-scale variation in meiotic recombination in Mimulus inferred from population shotgun sequencing.</title>
        <authorList>
            <person name="Hellsten U."/>
            <person name="Wright K.M."/>
            <person name="Jenkins J."/>
            <person name="Shu S."/>
            <person name="Yuan Y."/>
            <person name="Wessler S.R."/>
            <person name="Schmutz J."/>
            <person name="Willis J.H."/>
            <person name="Rokhsar D.S."/>
        </authorList>
    </citation>
    <scope>NUCLEOTIDE SEQUENCE [LARGE SCALE GENOMIC DNA]</scope>
    <source>
        <strain evidence="3">cv. DUN x IM62</strain>
    </source>
</reference>
<proteinExistence type="predicted"/>
<dbReference type="PANTHER" id="PTHR36308">
    <property type="entry name" value="DENTIN SIALOPHOSPHOPROTEIN-RELATED"/>
    <property type="match status" value="1"/>
</dbReference>
<dbReference type="Proteomes" id="UP000030748">
    <property type="component" value="Unassembled WGS sequence"/>
</dbReference>
<feature type="domain" description="DUF7815" evidence="1">
    <location>
        <begin position="49"/>
        <end position="71"/>
    </location>
</feature>
<sequence>MPEIPHQLIREVQIRTRADAGLSDYNPSDPTLPALPSLSAAIATTEPDRCKNCKGKLLRGSESIICVYCGIGPHYDVVPDPICFTSTVGYQWLLRSLRLNGSEMVDPGNKGDQDQVQRSPKALPRLSDFLNFKIQWPIESDKDEISFSDKHSEETKRSSLSLPGFAPDKFFLNSKGNVLSDTSIEKSFIHNQFHTADRKDVAAFEDQDLFQNVQSSNPAEISSEHKISEAFSEWDADFQSADFENQHIGDKSSEQFADSSASSGIKFQDPLSLDPSTGLKVDLSDEIDSVFGPGKDLNDGELNDNPAVSPAFDDWDWNNLSSNKSDFSGVIDATVSTKNGMEDDYGLEYSKNLSSGDDLFQDFQSPTNYSEMAENKNNVEERGLEYSKDLSIGDDLFQDFQSPTNYRDMAENKIDVEEHNKTMDEDLFEEWDDFTGSTSSQVASQSAWTGGDYQVSTSEQKSSEMDFFSSNNHFVEVDFGGFSQPNLFSASTSNSNVLTEANSIVPEIPNWLSDGNEAAKNVVDASEKSTKDEVMMLISQMHDLSFMLDTNLSIPTGSDTHNSSAKD</sequence>
<dbReference type="eggNOG" id="ENOG502QTSY">
    <property type="taxonomic scope" value="Eukaryota"/>
</dbReference>
<evidence type="ECO:0000313" key="3">
    <source>
        <dbReference type="Proteomes" id="UP000030748"/>
    </source>
</evidence>
<protein>
    <recommendedName>
        <fullName evidence="1">DUF7815 domain-containing protein</fullName>
    </recommendedName>
</protein>
<organism evidence="2 3">
    <name type="scientific">Erythranthe guttata</name>
    <name type="common">Yellow monkey flower</name>
    <name type="synonym">Mimulus guttatus</name>
    <dbReference type="NCBI Taxonomy" id="4155"/>
    <lineage>
        <taxon>Eukaryota</taxon>
        <taxon>Viridiplantae</taxon>
        <taxon>Streptophyta</taxon>
        <taxon>Embryophyta</taxon>
        <taxon>Tracheophyta</taxon>
        <taxon>Spermatophyta</taxon>
        <taxon>Magnoliopsida</taxon>
        <taxon>eudicotyledons</taxon>
        <taxon>Gunneridae</taxon>
        <taxon>Pentapetalae</taxon>
        <taxon>asterids</taxon>
        <taxon>lamiids</taxon>
        <taxon>Lamiales</taxon>
        <taxon>Phrymaceae</taxon>
        <taxon>Erythranthe</taxon>
    </lineage>
</organism>
<dbReference type="OMA" id="DVGQHAS"/>
<evidence type="ECO:0000313" key="2">
    <source>
        <dbReference type="EMBL" id="EYU43120.1"/>
    </source>
</evidence>
<dbReference type="EMBL" id="KI630264">
    <property type="protein sequence ID" value="EYU43120.1"/>
    <property type="molecule type" value="Genomic_DNA"/>
</dbReference>
<dbReference type="PhylomeDB" id="A0A022RVZ4"/>
<dbReference type="InterPro" id="IPR056717">
    <property type="entry name" value="DUF7815"/>
</dbReference>
<dbReference type="PANTHER" id="PTHR36308:SF1">
    <property type="entry name" value="DENTIN SIALOPHOSPHOPROTEIN-RELATED"/>
    <property type="match status" value="1"/>
</dbReference>
<keyword evidence="3" id="KW-1185">Reference proteome</keyword>
<dbReference type="Pfam" id="PF25122">
    <property type="entry name" value="DUF7815"/>
    <property type="match status" value="1"/>
</dbReference>